<sequence length="749" mass="83281">MGKEQEVIIKHICVHNVYQLFLQLKQDVLRGRLPVNFDLAAELAAYVLQSELGDYDPRRHGPGYISEFRLLAHQTPELEARATEIHRTLTGVSPAQAELSYLDKVKWLDMYGVDLHPVLGEDSVEYFLGLAPSGLLLLRGKHTVANYYWPRVSKLYYKGRYFMLRVADKNNETCTYGFESPTRSACRHLWRCCSDHHTFFRLQQTSPASADIFALGTRLRNSGRGTRPRPPPSFTRTPSRRISRPSHASHTSLHDVPKLEDLRIKDCPETKQPTSVHRPNSISGEVTGGCENTGVGGSPRSTRSAPARRGLYSASPTATRPPPVPRHRSASVDSQSSNDSRSNRKEYELVDSESQWKEVLRQTTAGSGVQVASVRRSQMEPEIGTHRSSHRHRRHRKHRSRSGSPNEKKWLPSELKQHLEFSLVDTTGMTEEQLKEIPYTVVQTSHARQTKLRTSSKLRQTEHGSLARREKSSSSHGKSIHDKINQGSLRSSSSTLSTHRNNNEKHSRRVYPSYDETVGRTGDDFLSNNGYKSSVTPISDNNNPYSPVTNSNSNSSSGELISGSVRVSHEHTDSGLGADQDYAYSSERSSDSAKCGPGASTAPVSRQWSAVGGRDVRDGREARGTGARVAGVRRPPAAPRAASGSQRSLLSVASDSAASRRHRDLMPRGYPHPADGGFSLFRHASNNNILVGESGSLARRYARPSRESRDHNANLPRAHSRLAHLHTRPDNTLDIILKPLIESTQLQSN</sequence>
<dbReference type="Proteomes" id="UP000824533">
    <property type="component" value="Linkage Group LG03"/>
</dbReference>
<protein>
    <submittedName>
        <fullName evidence="1">Uncharacterized protein</fullName>
    </submittedName>
</protein>
<name>A0ACC1DGF9_9NEOP</name>
<gene>
    <name evidence="1" type="ORF">K1T71_001881</name>
</gene>
<evidence type="ECO:0000313" key="1">
    <source>
        <dbReference type="EMBL" id="KAJ0182512.1"/>
    </source>
</evidence>
<organism evidence="1 2">
    <name type="scientific">Dendrolimus kikuchii</name>
    <dbReference type="NCBI Taxonomy" id="765133"/>
    <lineage>
        <taxon>Eukaryota</taxon>
        <taxon>Metazoa</taxon>
        <taxon>Ecdysozoa</taxon>
        <taxon>Arthropoda</taxon>
        <taxon>Hexapoda</taxon>
        <taxon>Insecta</taxon>
        <taxon>Pterygota</taxon>
        <taxon>Neoptera</taxon>
        <taxon>Endopterygota</taxon>
        <taxon>Lepidoptera</taxon>
        <taxon>Glossata</taxon>
        <taxon>Ditrysia</taxon>
        <taxon>Bombycoidea</taxon>
        <taxon>Lasiocampidae</taxon>
        <taxon>Dendrolimus</taxon>
    </lineage>
</organism>
<proteinExistence type="predicted"/>
<reference evidence="1 2" key="1">
    <citation type="journal article" date="2021" name="Front. Genet.">
        <title>Chromosome-Level Genome Assembly Reveals Significant Gene Expansion in the Toll and IMD Signaling Pathways of Dendrolimus kikuchii.</title>
        <authorList>
            <person name="Zhou J."/>
            <person name="Wu P."/>
            <person name="Xiong Z."/>
            <person name="Liu N."/>
            <person name="Zhao N."/>
            <person name="Ji M."/>
            <person name="Qiu Y."/>
            <person name="Yang B."/>
        </authorList>
    </citation>
    <scope>NUCLEOTIDE SEQUENCE [LARGE SCALE GENOMIC DNA]</scope>
    <source>
        <strain evidence="1">Ann1</strain>
    </source>
</reference>
<accession>A0ACC1DGF9</accession>
<evidence type="ECO:0000313" key="2">
    <source>
        <dbReference type="Proteomes" id="UP000824533"/>
    </source>
</evidence>
<keyword evidence="2" id="KW-1185">Reference proteome</keyword>
<comment type="caution">
    <text evidence="1">The sequence shown here is derived from an EMBL/GenBank/DDBJ whole genome shotgun (WGS) entry which is preliminary data.</text>
</comment>
<dbReference type="EMBL" id="CM034389">
    <property type="protein sequence ID" value="KAJ0182512.1"/>
    <property type="molecule type" value="Genomic_DNA"/>
</dbReference>